<dbReference type="Gene3D" id="3.30.565.10">
    <property type="entry name" value="Histidine kinase-like ATPase, C-terminal domain"/>
    <property type="match status" value="1"/>
</dbReference>
<dbReference type="InterPro" id="IPR003594">
    <property type="entry name" value="HATPase_dom"/>
</dbReference>
<accession>A0A6I6MK29</accession>
<evidence type="ECO:0000256" key="6">
    <source>
        <dbReference type="ARBA" id="ARBA00023012"/>
    </source>
</evidence>
<comment type="catalytic activity">
    <reaction evidence="1">
        <text>ATP + protein L-histidine = ADP + protein N-phospho-L-histidine.</text>
        <dbReference type="EC" id="2.7.13.3"/>
    </reaction>
</comment>
<evidence type="ECO:0000256" key="1">
    <source>
        <dbReference type="ARBA" id="ARBA00000085"/>
    </source>
</evidence>
<dbReference type="AlphaFoldDB" id="A0A6I6MK29"/>
<evidence type="ECO:0000259" key="8">
    <source>
        <dbReference type="PROSITE" id="PS50109"/>
    </source>
</evidence>
<keyword evidence="7" id="KW-0812">Transmembrane</keyword>
<dbReference type="Pfam" id="PF02518">
    <property type="entry name" value="HATPase_c"/>
    <property type="match status" value="1"/>
</dbReference>
<dbReference type="PANTHER" id="PTHR43047:SF72">
    <property type="entry name" value="OSMOSENSING HISTIDINE PROTEIN KINASE SLN1"/>
    <property type="match status" value="1"/>
</dbReference>
<dbReference type="FunFam" id="3.30.565.10:FF:000010">
    <property type="entry name" value="Sensor histidine kinase RcsC"/>
    <property type="match status" value="1"/>
</dbReference>
<protein>
    <recommendedName>
        <fullName evidence="2">histidine kinase</fullName>
        <ecNumber evidence="2">2.7.13.3</ecNumber>
    </recommendedName>
</protein>
<keyword evidence="7" id="KW-0472">Membrane</keyword>
<dbReference type="EC" id="2.7.13.3" evidence="2"/>
<dbReference type="Proteomes" id="UP000431269">
    <property type="component" value="Chromosome"/>
</dbReference>
<keyword evidence="6" id="KW-0902">Two-component regulatory system</keyword>
<dbReference type="PRINTS" id="PR00344">
    <property type="entry name" value="BCTRLSENSOR"/>
</dbReference>
<evidence type="ECO:0000256" key="3">
    <source>
        <dbReference type="ARBA" id="ARBA00022553"/>
    </source>
</evidence>
<keyword evidence="3" id="KW-0597">Phosphoprotein</keyword>
<keyword evidence="10" id="KW-1185">Reference proteome</keyword>
<dbReference type="InterPro" id="IPR003661">
    <property type="entry name" value="HisK_dim/P_dom"/>
</dbReference>
<dbReference type="GO" id="GO:0000155">
    <property type="term" value="F:phosphorelay sensor kinase activity"/>
    <property type="evidence" value="ECO:0007669"/>
    <property type="project" value="InterPro"/>
</dbReference>
<feature type="transmembrane region" description="Helical" evidence="7">
    <location>
        <begin position="38"/>
        <end position="60"/>
    </location>
</feature>
<dbReference type="PROSITE" id="PS50109">
    <property type="entry name" value="HIS_KIN"/>
    <property type="match status" value="1"/>
</dbReference>
<organism evidence="9 10">
    <name type="scientific">Terricaulis silvestris</name>
    <dbReference type="NCBI Taxonomy" id="2686094"/>
    <lineage>
        <taxon>Bacteria</taxon>
        <taxon>Pseudomonadati</taxon>
        <taxon>Pseudomonadota</taxon>
        <taxon>Alphaproteobacteria</taxon>
        <taxon>Caulobacterales</taxon>
        <taxon>Caulobacteraceae</taxon>
        <taxon>Terricaulis</taxon>
    </lineage>
</organism>
<evidence type="ECO:0000313" key="9">
    <source>
        <dbReference type="EMBL" id="QGZ95635.1"/>
    </source>
</evidence>
<keyword evidence="7" id="KW-1133">Transmembrane helix</keyword>
<dbReference type="GO" id="GO:0009927">
    <property type="term" value="F:histidine phosphotransfer kinase activity"/>
    <property type="evidence" value="ECO:0007669"/>
    <property type="project" value="TreeGrafter"/>
</dbReference>
<name>A0A6I6MK29_9CAUL</name>
<feature type="domain" description="Histidine kinase" evidence="8">
    <location>
        <begin position="95"/>
        <end position="314"/>
    </location>
</feature>
<keyword evidence="4 9" id="KW-0808">Transferase</keyword>
<dbReference type="Pfam" id="PF00512">
    <property type="entry name" value="HisKA"/>
    <property type="match status" value="1"/>
</dbReference>
<evidence type="ECO:0000256" key="2">
    <source>
        <dbReference type="ARBA" id="ARBA00012438"/>
    </source>
</evidence>
<dbReference type="InterPro" id="IPR004358">
    <property type="entry name" value="Sig_transdc_His_kin-like_C"/>
</dbReference>
<keyword evidence="5 9" id="KW-0418">Kinase</keyword>
<feature type="transmembrane region" description="Helical" evidence="7">
    <location>
        <begin position="9"/>
        <end position="32"/>
    </location>
</feature>
<dbReference type="SUPFAM" id="SSF55874">
    <property type="entry name" value="ATPase domain of HSP90 chaperone/DNA topoisomerase II/histidine kinase"/>
    <property type="match status" value="1"/>
</dbReference>
<dbReference type="SMART" id="SM00388">
    <property type="entry name" value="HisKA"/>
    <property type="match status" value="1"/>
</dbReference>
<gene>
    <name evidence="9" type="primary">barA_3</name>
    <name evidence="9" type="ORF">DSM104635_02485</name>
</gene>
<dbReference type="PANTHER" id="PTHR43047">
    <property type="entry name" value="TWO-COMPONENT HISTIDINE PROTEIN KINASE"/>
    <property type="match status" value="1"/>
</dbReference>
<evidence type="ECO:0000256" key="4">
    <source>
        <dbReference type="ARBA" id="ARBA00022679"/>
    </source>
</evidence>
<dbReference type="KEGG" id="tsv:DSM104635_02485"/>
<evidence type="ECO:0000256" key="7">
    <source>
        <dbReference type="SAM" id="Phobius"/>
    </source>
</evidence>
<dbReference type="InterPro" id="IPR036097">
    <property type="entry name" value="HisK_dim/P_sf"/>
</dbReference>
<reference evidence="10" key="1">
    <citation type="submission" date="2019-12" db="EMBL/GenBank/DDBJ databases">
        <title>Complete genome of Terracaulis silvestris 0127_4.</title>
        <authorList>
            <person name="Vieira S."/>
            <person name="Riedel T."/>
            <person name="Sproer C."/>
            <person name="Pascual J."/>
            <person name="Boedeker C."/>
            <person name="Overmann J."/>
        </authorList>
    </citation>
    <scope>NUCLEOTIDE SEQUENCE [LARGE SCALE GENOMIC DNA]</scope>
    <source>
        <strain evidence="10">0127_4</strain>
    </source>
</reference>
<dbReference type="GO" id="GO:0005886">
    <property type="term" value="C:plasma membrane"/>
    <property type="evidence" value="ECO:0007669"/>
    <property type="project" value="TreeGrafter"/>
</dbReference>
<evidence type="ECO:0000313" key="10">
    <source>
        <dbReference type="Proteomes" id="UP000431269"/>
    </source>
</evidence>
<dbReference type="CDD" id="cd16922">
    <property type="entry name" value="HATPase_EvgS-ArcB-TorS-like"/>
    <property type="match status" value="1"/>
</dbReference>
<dbReference type="SUPFAM" id="SSF47384">
    <property type="entry name" value="Homodimeric domain of signal transducing histidine kinase"/>
    <property type="match status" value="1"/>
</dbReference>
<dbReference type="InterPro" id="IPR036890">
    <property type="entry name" value="HATPase_C_sf"/>
</dbReference>
<proteinExistence type="predicted"/>
<dbReference type="EMBL" id="CP047045">
    <property type="protein sequence ID" value="QGZ95635.1"/>
    <property type="molecule type" value="Genomic_DNA"/>
</dbReference>
<evidence type="ECO:0000256" key="5">
    <source>
        <dbReference type="ARBA" id="ARBA00022777"/>
    </source>
</evidence>
<dbReference type="InterPro" id="IPR005467">
    <property type="entry name" value="His_kinase_dom"/>
</dbReference>
<dbReference type="CDD" id="cd00082">
    <property type="entry name" value="HisKA"/>
    <property type="match status" value="1"/>
</dbReference>
<sequence length="324" mass="34134">MSRDQIVRVAILSGAILFVVVALDYLINVVIAPGHTPYTPLVTIAIALAVTPAAITYLLLQNAKVQKAQSALAEERVARQAADGANAAKTQFLANMSHELRTPLNAIIGYAEMVEEETRGAKLDVAAEDSQRIQRSAHHLLGLISEILDHARLETGKTELKPAPTALQAVFNEVAETARAAAAANGNSFEAQCDPDIGSAYLDVMRLRQCMLNLTSNAAKFTKNGRISIAMSASGNDGFAFVVTDSGIGMPDETVERLFQPFVQADSSVTREYGGTGLGLAITKQLVDAMGGSVGVASEPGKGSTFTLTMKRSNAGANVVTFAA</sequence>
<dbReference type="SMART" id="SM00387">
    <property type="entry name" value="HATPase_c"/>
    <property type="match status" value="1"/>
</dbReference>
<dbReference type="Gene3D" id="1.10.287.130">
    <property type="match status" value="1"/>
</dbReference>
<dbReference type="RefSeq" id="WP_158766482.1">
    <property type="nucleotide sequence ID" value="NZ_CP047045.1"/>
</dbReference>